<evidence type="ECO:0000256" key="7">
    <source>
        <dbReference type="ARBA" id="ARBA00048263"/>
    </source>
</evidence>
<comment type="pathway">
    <text evidence="1">Amino-acid biosynthesis; L-isoleucine biosynthesis; 2-oxobutanoate from pyruvate: step 1/3.</text>
</comment>
<dbReference type="Gene3D" id="1.10.238.260">
    <property type="match status" value="1"/>
</dbReference>
<dbReference type="CDD" id="cd07941">
    <property type="entry name" value="DRE_TIM_LeuA3"/>
    <property type="match status" value="1"/>
</dbReference>
<dbReference type="Pfam" id="PF22617">
    <property type="entry name" value="HCS_D2"/>
    <property type="match status" value="1"/>
</dbReference>
<evidence type="ECO:0000256" key="9">
    <source>
        <dbReference type="RuleBase" id="RU003523"/>
    </source>
</evidence>
<dbReference type="GO" id="GO:0003852">
    <property type="term" value="F:2-isopropylmalate synthase activity"/>
    <property type="evidence" value="ECO:0007669"/>
    <property type="project" value="InterPro"/>
</dbReference>
<comment type="similarity">
    <text evidence="2 9">Belongs to the alpha-IPM synthase/homocitrate synthase family.</text>
</comment>
<dbReference type="PROSITE" id="PS50991">
    <property type="entry name" value="PYR_CT"/>
    <property type="match status" value="1"/>
</dbReference>
<dbReference type="SMART" id="SM00917">
    <property type="entry name" value="LeuA_dimer"/>
    <property type="match status" value="1"/>
</dbReference>
<dbReference type="RefSeq" id="WP_097650686.1">
    <property type="nucleotide sequence ID" value="NZ_LYXE01000024.1"/>
</dbReference>
<accession>A0A2H3KQW9</accession>
<evidence type="ECO:0000256" key="6">
    <source>
        <dbReference type="ARBA" id="ARBA00023304"/>
    </source>
</evidence>
<dbReference type="PANTHER" id="PTHR43538:SF1">
    <property type="entry name" value="(R)-CITRAMALATE SYNTHASE"/>
    <property type="match status" value="1"/>
</dbReference>
<protein>
    <recommendedName>
        <fullName evidence="8">Citramalate synthase</fullName>
        <ecNumber evidence="8">2.3.3.21</ecNumber>
    </recommendedName>
</protein>
<dbReference type="GO" id="GO:0009097">
    <property type="term" value="P:isoleucine biosynthetic process"/>
    <property type="evidence" value="ECO:0007669"/>
    <property type="project" value="UniProtKB-UniRule"/>
</dbReference>
<proteinExistence type="inferred from homology"/>
<comment type="catalytic activity">
    <reaction evidence="7">
        <text>pyruvate + acetyl-CoA + H2O = (3R)-citramalate + CoA + H(+)</text>
        <dbReference type="Rhea" id="RHEA:19045"/>
        <dbReference type="ChEBI" id="CHEBI:15361"/>
        <dbReference type="ChEBI" id="CHEBI:15377"/>
        <dbReference type="ChEBI" id="CHEBI:15378"/>
        <dbReference type="ChEBI" id="CHEBI:30934"/>
        <dbReference type="ChEBI" id="CHEBI:57287"/>
        <dbReference type="ChEBI" id="CHEBI:57288"/>
        <dbReference type="EC" id="2.3.3.21"/>
    </reaction>
</comment>
<name>A0A2H3KQW9_9CHLR</name>
<evidence type="ECO:0000259" key="10">
    <source>
        <dbReference type="PROSITE" id="PS50991"/>
    </source>
</evidence>
<dbReference type="InterPro" id="IPR036230">
    <property type="entry name" value="LeuA_allosteric_dom_sf"/>
</dbReference>
<dbReference type="InterPro" id="IPR005675">
    <property type="entry name" value="Citramal_synthase"/>
</dbReference>
<comment type="caution">
    <text evidence="11">The sequence shown here is derived from an EMBL/GenBank/DDBJ whole genome shotgun (WGS) entry which is preliminary data.</text>
</comment>
<dbReference type="Pfam" id="PF08502">
    <property type="entry name" value="LeuA_dimer"/>
    <property type="match status" value="1"/>
</dbReference>
<dbReference type="SUPFAM" id="SSF110921">
    <property type="entry name" value="2-isopropylmalate synthase LeuA, allosteric (dimerisation) domain"/>
    <property type="match status" value="1"/>
</dbReference>
<dbReference type="GO" id="GO:0009098">
    <property type="term" value="P:L-leucine biosynthetic process"/>
    <property type="evidence" value="ECO:0007669"/>
    <property type="project" value="InterPro"/>
</dbReference>
<gene>
    <name evidence="11" type="ORF">A9Q02_08320</name>
</gene>
<dbReference type="InterPro" id="IPR054691">
    <property type="entry name" value="LeuA/HCS_post-cat"/>
</dbReference>
<evidence type="ECO:0000313" key="12">
    <source>
        <dbReference type="Proteomes" id="UP000220922"/>
    </source>
</evidence>
<dbReference type="UniPathway" id="UPA00047">
    <property type="reaction ID" value="UER00066"/>
</dbReference>
<dbReference type="Proteomes" id="UP000220922">
    <property type="component" value="Unassembled WGS sequence"/>
</dbReference>
<dbReference type="InterPro" id="IPR002034">
    <property type="entry name" value="AIPM/Hcit_synth_CS"/>
</dbReference>
<keyword evidence="5 9" id="KW-0808">Transferase</keyword>
<keyword evidence="3" id="KW-0028">Amino-acid biosynthesis</keyword>
<dbReference type="Gene3D" id="3.20.20.70">
    <property type="entry name" value="Aldolase class I"/>
    <property type="match status" value="1"/>
</dbReference>
<dbReference type="NCBIfam" id="TIGR00977">
    <property type="entry name" value="citramal_synth"/>
    <property type="match status" value="1"/>
</dbReference>
<evidence type="ECO:0000256" key="3">
    <source>
        <dbReference type="ARBA" id="ARBA00022605"/>
    </source>
</evidence>
<keyword evidence="6" id="KW-0100">Branched-chain amino acid biosynthesis</keyword>
<evidence type="ECO:0000256" key="4">
    <source>
        <dbReference type="ARBA" id="ARBA00022624"/>
    </source>
</evidence>
<evidence type="ECO:0000256" key="8">
    <source>
        <dbReference type="NCBIfam" id="TIGR00977"/>
    </source>
</evidence>
<dbReference type="OrthoDB" id="9804858at2"/>
<dbReference type="SUPFAM" id="SSF51569">
    <property type="entry name" value="Aldolase"/>
    <property type="match status" value="1"/>
</dbReference>
<organism evidence="11 12">
    <name type="scientific">Candidatus Chloroploca asiatica</name>
    <dbReference type="NCBI Taxonomy" id="1506545"/>
    <lineage>
        <taxon>Bacteria</taxon>
        <taxon>Bacillati</taxon>
        <taxon>Chloroflexota</taxon>
        <taxon>Chloroflexia</taxon>
        <taxon>Chloroflexales</taxon>
        <taxon>Chloroflexineae</taxon>
        <taxon>Oscillochloridaceae</taxon>
        <taxon>Candidatus Chloroploca</taxon>
    </lineage>
</organism>
<evidence type="ECO:0000256" key="5">
    <source>
        <dbReference type="ARBA" id="ARBA00022679"/>
    </source>
</evidence>
<dbReference type="GO" id="GO:0043714">
    <property type="term" value="F:(R)-citramalate synthase activity"/>
    <property type="evidence" value="ECO:0007669"/>
    <property type="project" value="UniProtKB-UniRule"/>
</dbReference>
<keyword evidence="4" id="KW-0412">Isoleucine biosynthesis</keyword>
<dbReference type="InterPro" id="IPR013709">
    <property type="entry name" value="2-isopropylmalate_synth_dimer"/>
</dbReference>
<dbReference type="EMBL" id="LYXE01000024">
    <property type="protein sequence ID" value="PDW00862.1"/>
    <property type="molecule type" value="Genomic_DNA"/>
</dbReference>
<dbReference type="PROSITE" id="PS00815">
    <property type="entry name" value="AIPM_HOMOCIT_SYNTH_1"/>
    <property type="match status" value="1"/>
</dbReference>
<dbReference type="EC" id="2.3.3.21" evidence="8"/>
<dbReference type="PANTHER" id="PTHR43538">
    <property type="entry name" value="ALPHA-IPM SYNTHASE/HOMOCITRATE SYNTHASE"/>
    <property type="match status" value="1"/>
</dbReference>
<feature type="domain" description="Pyruvate carboxyltransferase" evidence="10">
    <location>
        <begin position="3"/>
        <end position="271"/>
    </location>
</feature>
<dbReference type="InterPro" id="IPR013785">
    <property type="entry name" value="Aldolase_TIM"/>
</dbReference>
<keyword evidence="12" id="KW-1185">Reference proteome</keyword>
<reference evidence="11 12" key="1">
    <citation type="submission" date="2016-05" db="EMBL/GenBank/DDBJ databases">
        <authorList>
            <person name="Lavstsen T."/>
            <person name="Jespersen J.S."/>
        </authorList>
    </citation>
    <scope>NUCLEOTIDE SEQUENCE [LARGE SCALE GENOMIC DNA]</scope>
    <source>
        <strain evidence="11 12">B7-9</strain>
    </source>
</reference>
<evidence type="ECO:0000256" key="1">
    <source>
        <dbReference type="ARBA" id="ARBA00004743"/>
    </source>
</evidence>
<sequence length="530" mass="57892">MQIMLYDTTLRDGTQREGMSLSCEDKLKIARILDDLGIHYIEGGWPGSNPKDAEFFRRVKSLGLTHARVAAFGATRHAGNRCEDDANVQALVAAETPVVTLVGKSSILHVEQVLETTREENLAMIADTVAYFKQRDKEVVYDAEHFFDGYKLDPDYTLATLAAAARAGANCLVLCDTNGGALPHEVAAITREVRTSFRAQGLPEPDLGIHTHNDGALAVANALAAVQEGVRQVQGTINGYGERCGNMDLIPVIANLQLKLGYACVSRAQLQKLSDVAHSVAAIANLNPDPHAAYVGRSAFAHKGGIHVAAIEKVESSYQHIDPTLVGNTKRVVVSELAGRGNIRVRAEELGLTLQGVEGNVVQRIKELEHRGFQFEAAEGSFEMLIRRSAVDYAPPFDLLDFTVIVEKRGNHQITSQATVKVRIGDQVMHTAAEGDGPVNALDGAIRKALLPHYPELAEVRLVDYKVRIIDEHRGTAATPRVLIESARGDERWSTIGASHNIIEASYQALWDSLELPLLRSRERQNRKSS</sequence>
<dbReference type="InterPro" id="IPR000891">
    <property type="entry name" value="PYR_CT"/>
</dbReference>
<evidence type="ECO:0000256" key="2">
    <source>
        <dbReference type="ARBA" id="ARBA00006154"/>
    </source>
</evidence>
<evidence type="ECO:0000313" key="11">
    <source>
        <dbReference type="EMBL" id="PDW00862.1"/>
    </source>
</evidence>
<dbReference type="Gene3D" id="3.30.160.270">
    <property type="match status" value="1"/>
</dbReference>
<dbReference type="AlphaFoldDB" id="A0A2H3KQW9"/>
<dbReference type="Pfam" id="PF00682">
    <property type="entry name" value="HMGL-like"/>
    <property type="match status" value="1"/>
</dbReference>